<evidence type="ECO:0000256" key="1">
    <source>
        <dbReference type="SAM" id="Phobius"/>
    </source>
</evidence>
<dbReference type="Proteomes" id="UP001144397">
    <property type="component" value="Unassembled WGS sequence"/>
</dbReference>
<evidence type="ECO:0000313" key="4">
    <source>
        <dbReference type="EMBL" id="MDR6334488.1"/>
    </source>
</evidence>
<dbReference type="Proteomes" id="UP001245370">
    <property type="component" value="Unassembled WGS sequence"/>
</dbReference>
<proteinExistence type="predicted"/>
<dbReference type="GeneID" id="95763949"/>
<dbReference type="EMBL" id="JAVDPY010000005">
    <property type="protein sequence ID" value="MDR6334488.1"/>
    <property type="molecule type" value="Genomic_DNA"/>
</dbReference>
<name>A0A9W6FMJ4_XANFL</name>
<dbReference type="RefSeq" id="WP_281808341.1">
    <property type="nucleotide sequence ID" value="NZ_BSDO01000004.1"/>
</dbReference>
<comment type="caution">
    <text evidence="3">The sequence shown here is derived from an EMBL/GenBank/DDBJ whole genome shotgun (WGS) entry which is preliminary data.</text>
</comment>
<feature type="transmembrane region" description="Helical" evidence="1">
    <location>
        <begin position="349"/>
        <end position="366"/>
    </location>
</feature>
<organism evidence="3 5">
    <name type="scientific">Xanthobacter flavus</name>
    <dbReference type="NCBI Taxonomy" id="281"/>
    <lineage>
        <taxon>Bacteria</taxon>
        <taxon>Pseudomonadati</taxon>
        <taxon>Pseudomonadota</taxon>
        <taxon>Alphaproteobacteria</taxon>
        <taxon>Hyphomicrobiales</taxon>
        <taxon>Xanthobacteraceae</taxon>
        <taxon>Xanthobacter</taxon>
    </lineage>
</organism>
<dbReference type="AlphaFoldDB" id="A0A9W6FMJ4"/>
<gene>
    <name evidence="4" type="ORF">GGQ86_002970</name>
    <name evidence="3" type="ORF">XFLAVUS301_31660</name>
</gene>
<reference evidence="4 6" key="2">
    <citation type="submission" date="2023-07" db="EMBL/GenBank/DDBJ databases">
        <title>Genomic Encyclopedia of Type Strains, Phase IV (KMG-IV): sequencing the most valuable type-strain genomes for metagenomic binning, comparative biology and taxonomic classification.</title>
        <authorList>
            <person name="Goeker M."/>
        </authorList>
    </citation>
    <scope>NUCLEOTIDE SEQUENCE [LARGE SCALE GENOMIC DNA]</scope>
    <source>
        <strain evidence="4 6">DSM 338</strain>
    </source>
</reference>
<evidence type="ECO:0000313" key="5">
    <source>
        <dbReference type="Proteomes" id="UP001144397"/>
    </source>
</evidence>
<evidence type="ECO:0000313" key="3">
    <source>
        <dbReference type="EMBL" id="GLI23492.1"/>
    </source>
</evidence>
<accession>A0A9W6FMJ4</accession>
<keyword evidence="1" id="KW-0812">Transmembrane</keyword>
<feature type="domain" description="Bacteriophage tail tape measure N-terminal" evidence="2">
    <location>
        <begin position="189"/>
        <end position="275"/>
    </location>
</feature>
<dbReference type="InterPro" id="IPR009628">
    <property type="entry name" value="Phage_tape_measure_N"/>
</dbReference>
<sequence>MADVARLGLSVDSSEVRKGATALDELSNASNKAEKAGGGLKNAFARLERLLMAIETAVRDVEGAIGRMSAGLAAASAKMDGMGAASAAAAAKTETMAISASSVSVSFGKIETAAQSASAAVQRTGNAMGKAANSNAALSAAVGSVEAALMDLAQVSGQAERAIEGQATAATKAANANTRLTNAVNDNSAAAKVGSHHAANLAAQFQDVAVSAAGGQNPIQVALQQGTQMAMVFSNMAAEGGKSASTLALLGSAFAVVFSPVALIIISITALVAGIIQLVNWIKVAQAALYGFAKILPTIAPYAAAAAAGLALIYAPQIISGIVAVVAAIARLVVVLGTMAVAAAAANPFGALVLGIAVALTALNAFQKDITRIFGVDIVGAAKKGVNYIIGSFVAAFNDIKFLWTNFPSIMGGAAIGAANAVLKAMETMINAGGALLNSFIAKVNEALSNLPGGIQIGEMGKVSFGQIANPYAAANEAAGNARGAQQQKELNTDYLGKIGGAISKGASAASAKLKEWAAGLAEVDDKAKKAYADIIAGADRHIASLKAEIAAVGMSEQAAATLKAQQDLLNQANEKDISLSAQQKAQIAAKAAEIGKLEVAAKKAKEAFSFVSDTLKGFLDDLRTGLQQGQTFWQAFGNAAMNVLNKIISKIEDQLINALMSALNAGGFNWGGLFSSGASSGSFGSGGIGHAATGGRVVGPGSGTSDRAGLFALSNGEFVVRAAMAKRYGGLLEAINSGRMAVPGLAAGGSVGGGSGGALALGVPEVQIVNQTGVEATGKAEMARGQNGQPVLRLVLNAVKKDYANGGFDKVTKSRNGVGPAPTRRG</sequence>
<reference evidence="3" key="1">
    <citation type="submission" date="2022-12" db="EMBL/GenBank/DDBJ databases">
        <title>Reference genome sequencing for broad-spectrum identification of bacterial and archaeal isolates by mass spectrometry.</title>
        <authorList>
            <person name="Sekiguchi Y."/>
            <person name="Tourlousse D.M."/>
        </authorList>
    </citation>
    <scope>NUCLEOTIDE SEQUENCE</scope>
    <source>
        <strain evidence="3">301</strain>
    </source>
</reference>
<dbReference type="EMBL" id="BSDO01000004">
    <property type="protein sequence ID" value="GLI23492.1"/>
    <property type="molecule type" value="Genomic_DNA"/>
</dbReference>
<feature type="transmembrane region" description="Helical" evidence="1">
    <location>
        <begin position="322"/>
        <end position="343"/>
    </location>
</feature>
<keyword evidence="1" id="KW-1133">Transmembrane helix</keyword>
<evidence type="ECO:0000313" key="6">
    <source>
        <dbReference type="Proteomes" id="UP001245370"/>
    </source>
</evidence>
<keyword evidence="1" id="KW-0472">Membrane</keyword>
<evidence type="ECO:0000259" key="2">
    <source>
        <dbReference type="Pfam" id="PF06791"/>
    </source>
</evidence>
<keyword evidence="6" id="KW-1185">Reference proteome</keyword>
<feature type="transmembrane region" description="Helical" evidence="1">
    <location>
        <begin position="246"/>
        <end position="279"/>
    </location>
</feature>
<dbReference type="Pfam" id="PF06791">
    <property type="entry name" value="TMP_2"/>
    <property type="match status" value="1"/>
</dbReference>
<protein>
    <recommendedName>
        <fullName evidence="2">Bacteriophage tail tape measure N-terminal domain-containing protein</fullName>
    </recommendedName>
</protein>